<dbReference type="EMBL" id="AP023098">
    <property type="protein sequence ID" value="BCE82312.1"/>
    <property type="molecule type" value="Genomic_DNA"/>
</dbReference>
<keyword evidence="1" id="KW-1133">Transmembrane helix</keyword>
<dbReference type="EMBL" id="AP023093">
    <property type="protein sequence ID" value="BCE38714.1"/>
    <property type="molecule type" value="Genomic_DNA"/>
</dbReference>
<reference evidence="5" key="5">
    <citation type="submission" date="2020-05" db="EMBL/GenBank/DDBJ databases">
        <title>Complete genome sequence of Bradyrhizobium diazoefficiens XF4 isolated from soybean nodule.</title>
        <authorList>
            <person name="Noda R."/>
            <person name="Kakizaki K."/>
            <person name="Minamisawa K."/>
        </authorList>
    </citation>
    <scope>NUCLEOTIDE SEQUENCE</scope>
    <source>
        <strain evidence="5">XF4</strain>
    </source>
</reference>
<sequence>MAVFRNTDTFGNDLEAARTAIQSRSAIQRCTQAQQLIIALLTFLLSIATVDVFPSDAFDLLETHILNL</sequence>
<evidence type="ECO:0000256" key="1">
    <source>
        <dbReference type="SAM" id="Phobius"/>
    </source>
</evidence>
<evidence type="ECO:0000313" key="3">
    <source>
        <dbReference type="EMBL" id="BCE29972.1"/>
    </source>
</evidence>
<reference evidence="6" key="6">
    <citation type="submission" date="2020-05" db="EMBL/GenBank/DDBJ databases">
        <title>Complete genome sequence of Bradyrhizobium diazoefficiens XF5 isolated from soybean nodule.</title>
        <authorList>
            <person name="Noda R."/>
            <person name="Kakizaki K."/>
            <person name="Minamisawa K."/>
        </authorList>
    </citation>
    <scope>NUCLEOTIDE SEQUENCE</scope>
    <source>
        <strain evidence="6">XF5</strain>
    </source>
</reference>
<reference evidence="2" key="1">
    <citation type="submission" date="2020-05" db="EMBL/GenBank/DDBJ databases">
        <title>Complete genome sequence of Bradyrhizobium diazoefficiens XF1 isolated from soybean nodule.</title>
        <authorList>
            <person name="Noda R."/>
            <person name="Kakizaki K."/>
            <person name="Minamisawa K."/>
        </authorList>
    </citation>
    <scope>NUCLEOTIDE SEQUENCE</scope>
    <source>
        <strain evidence="2">XF1</strain>
    </source>
</reference>
<dbReference type="AlphaFoldDB" id="A0A810AHR8"/>
<dbReference type="EMBL" id="AP023099">
    <property type="protein sequence ID" value="BCE90926.1"/>
    <property type="molecule type" value="Genomic_DNA"/>
</dbReference>
<reference evidence="7" key="7">
    <citation type="submission" date="2020-05" db="EMBL/GenBank/DDBJ databases">
        <title>Complete genome sequence of Bradyrhizobium diazoefficiens XF6 isolated from soybean nodule.</title>
        <authorList>
            <person name="Noda R."/>
            <person name="Kakizaki K."/>
            <person name="Minamisawa K."/>
        </authorList>
    </citation>
    <scope>NUCLEOTIDE SEQUENCE</scope>
    <source>
        <strain evidence="7">XF6</strain>
    </source>
</reference>
<accession>A0A810AHR8</accession>
<keyword evidence="1" id="KW-0812">Transmembrane</keyword>
<dbReference type="EMBL" id="AP023096">
    <property type="protein sequence ID" value="BCE65006.1"/>
    <property type="molecule type" value="Genomic_DNA"/>
</dbReference>
<evidence type="ECO:0000313" key="2">
    <source>
        <dbReference type="EMBL" id="BCE21158.1"/>
    </source>
</evidence>
<name>A0A810AHR8_9BRAD</name>
<reference evidence="8" key="8">
    <citation type="submission" date="2020-05" db="EMBL/GenBank/DDBJ databases">
        <title>Complete genome sequence of Bradyrhizobium diazoefficiens XF8 isolated from soybean nodule.</title>
        <authorList>
            <person name="Noda R."/>
            <person name="Kakizaki K."/>
            <person name="Minamisawa K."/>
        </authorList>
    </citation>
    <scope>NUCLEOTIDE SEQUENCE</scope>
    <source>
        <strain evidence="8">XF8</strain>
    </source>
</reference>
<evidence type="ECO:0000313" key="6">
    <source>
        <dbReference type="EMBL" id="BCE56267.1"/>
    </source>
</evidence>
<reference evidence="4" key="4">
    <citation type="submission" date="2020-05" db="EMBL/GenBank/DDBJ databases">
        <title>Complete genome sequence of Bradyrhizobium diazoefficiens XF3 isolated from soybean nodule.</title>
        <authorList>
            <person name="Noda R."/>
            <person name="Kakizaki K."/>
            <person name="Minamisawa K."/>
        </authorList>
    </citation>
    <scope>NUCLEOTIDE SEQUENCE</scope>
    <source>
        <strain evidence="4">XF3</strain>
    </source>
</reference>
<dbReference type="EMBL" id="AP023094">
    <property type="protein sequence ID" value="BCE47405.1"/>
    <property type="molecule type" value="Genomic_DNA"/>
</dbReference>
<evidence type="ECO:0000313" key="9">
    <source>
        <dbReference type="EMBL" id="BCE82312.1"/>
    </source>
</evidence>
<reference evidence="10" key="2">
    <citation type="submission" date="2020-05" db="EMBL/GenBank/DDBJ databases">
        <title>Complete genome sequence of Bradyrhizobium diazoefficiens XF10 isolated from soybean nodule.</title>
        <authorList>
            <person name="Noda R."/>
            <person name="Kakizaki K."/>
            <person name="Minamisawa K."/>
        </authorList>
    </citation>
    <scope>NUCLEOTIDE SEQUENCE</scope>
    <source>
        <strain evidence="10">XF10</strain>
    </source>
</reference>
<gene>
    <name evidence="10" type="ORF">XF10B_37240</name>
    <name evidence="2" type="ORF">XF1B_38390</name>
    <name evidence="3" type="ORF">XF2B_37410</name>
    <name evidence="4" type="ORF">XF3B_37450</name>
    <name evidence="5" type="ORF">XF4B_37540</name>
    <name evidence="6" type="ORF">XF5B_37790</name>
    <name evidence="7" type="ORF">XF6B_38050</name>
    <name evidence="8" type="ORF">XF8B_36920</name>
    <name evidence="9" type="ORF">XF9B_37330</name>
</gene>
<reference evidence="9" key="9">
    <citation type="submission" date="2020-05" db="EMBL/GenBank/DDBJ databases">
        <title>Complete genome sequence of Bradyrhizobium diazoefficiens XF9 isolated from soybean nodule.</title>
        <authorList>
            <person name="Noda R."/>
            <person name="Kakizaki K."/>
            <person name="Minamisawa K."/>
        </authorList>
    </citation>
    <scope>NUCLEOTIDE SEQUENCE</scope>
    <source>
        <strain evidence="9">XF9</strain>
    </source>
</reference>
<dbReference type="EMBL" id="AP023097">
    <property type="protein sequence ID" value="BCE73581.1"/>
    <property type="molecule type" value="Genomic_DNA"/>
</dbReference>
<dbReference type="EMBL" id="AP023095">
    <property type="protein sequence ID" value="BCE56267.1"/>
    <property type="molecule type" value="Genomic_DNA"/>
</dbReference>
<reference evidence="3" key="3">
    <citation type="submission" date="2020-05" db="EMBL/GenBank/DDBJ databases">
        <title>Complete genome sequence of Bradyrhizobium diazoefficiens XF2 isolated from soybean nodule.</title>
        <authorList>
            <person name="Noda R."/>
            <person name="Kakizaki K."/>
            <person name="Minamisawa K."/>
        </authorList>
    </citation>
    <scope>NUCLEOTIDE SEQUENCE</scope>
    <source>
        <strain evidence="3">XF2</strain>
    </source>
</reference>
<keyword evidence="1" id="KW-0472">Membrane</keyword>
<evidence type="ECO:0000313" key="4">
    <source>
        <dbReference type="EMBL" id="BCE38714.1"/>
    </source>
</evidence>
<dbReference type="EMBL" id="AP023092">
    <property type="protein sequence ID" value="BCE29972.1"/>
    <property type="molecule type" value="Genomic_DNA"/>
</dbReference>
<evidence type="ECO:0000313" key="5">
    <source>
        <dbReference type="EMBL" id="BCE47405.1"/>
    </source>
</evidence>
<feature type="transmembrane region" description="Helical" evidence="1">
    <location>
        <begin position="36"/>
        <end position="53"/>
    </location>
</feature>
<evidence type="ECO:0000313" key="8">
    <source>
        <dbReference type="EMBL" id="BCE73581.1"/>
    </source>
</evidence>
<dbReference type="EMBL" id="AP023091">
    <property type="protein sequence ID" value="BCE21158.1"/>
    <property type="molecule type" value="Genomic_DNA"/>
</dbReference>
<evidence type="ECO:0000313" key="10">
    <source>
        <dbReference type="EMBL" id="BCE90926.1"/>
    </source>
</evidence>
<proteinExistence type="predicted"/>
<organism evidence="7">
    <name type="scientific">Bradyrhizobium diazoefficiens</name>
    <dbReference type="NCBI Taxonomy" id="1355477"/>
    <lineage>
        <taxon>Bacteria</taxon>
        <taxon>Pseudomonadati</taxon>
        <taxon>Pseudomonadota</taxon>
        <taxon>Alphaproteobacteria</taxon>
        <taxon>Hyphomicrobiales</taxon>
        <taxon>Nitrobacteraceae</taxon>
        <taxon>Bradyrhizobium</taxon>
    </lineage>
</organism>
<evidence type="ECO:0000313" key="7">
    <source>
        <dbReference type="EMBL" id="BCE65006.1"/>
    </source>
</evidence>
<protein>
    <submittedName>
        <fullName evidence="7">Uncharacterized protein</fullName>
    </submittedName>
</protein>